<sequence>MDEDAGRARCDEIEKLEPEDMESDPAAALEKEQEQVLPWREQVTLRGMVAALLIGFMFTVIVMKLALTTGLIPTLNVSAALMAFLALRGWTRVLERLGVAHRPFTRQENCVIETCAVACYTIAFGGGFGSTLLGLDKKTYELAGASPANWPGSYKDPGFGWMAGFLAAISFAGLLSLIPLRKVLVIDYKLTYPSGTATAVLINGFHTKQGDKNAKRQVHGFLKYFGLSFIWSFFQWFFTGGDVCGFVQFPTFGLKAWKQTFFFDFSLTYVGAGMICSHLVNISTLLGAIWSWGILWPLISKQKGVWYPANIPESSMKSLYGYKAFLCIALIMGDGMYHFLKVSGVTIRSLHRRLNRKLASNRVANDGDEMVALDDLQRDEVFNGGSFPSWAAYAGYASLSVISVVTIPIMFRQIKWYYVIVAYILAPLLGFANSYGTGLTDINMAYNYGKIALFVFAAWAGQDNGVVAGLIGGTLVKQLVMASADLMHDFKTGHLTMTSPRSLLAAQFVGTAMGCIVAPLTFLLFYNAFDIGDPNGYWKAPYGLIYRNMAILGVEGFSALPKHCLALSGGFFAFAFALSVARDILPRKYARLVPLPMAMAVPFLVGGSFAIDMCVGSLVVFVYNKMNMKEAAFMVPAIASGLICGDGVWTFPSSVLALAKIKPPLADEIDKCEAGGDREPEPDPDAASAATAAAQEHQQQPPWREQLTARGLVAAALIGSVYTVIVMKLNLTTGFVPTMNVSAALLAFLALRGWTGALARLGAAARPFTRQENTVVQTCAVACYSLALCGFGSFMLGLDRRTYEAAGVNTPGNVPGSVKEPGVGWITGFLAASSFGGLLTLIPLRKVLVIDYKLTYPSGTATAVLINGFHAAQGDKNAEKQVRAFLKYFGISFLWSFFQWFYTGGDACGFAQFPTFGLQAWKQSFFFDFSTTYVGAGMICPHLVNLSTLLGAIVSWGILWPLISKRKGDWYPANVPESSMTSLYGYKSFLCIALIMGDGMYHFVKVLGVTAKSLHERSKLRRSSNRVADEANAPSAIDDELRRRDEVFNRDAIPSWLAYAGYASASVVAVVAVPMMFRQVRWYHVVAAYALAPVLGFSNSYGAGLTDINMGYSYGKLALFVLAAWAGRDDGVVAGLVGCGLVKQLLLVSADLMHDFKTAHLTLTSPRSMLAAQAAGTAMGCVLTPLTFLLFYSAFDVGDPNGYWKAPYALIYRNMALLGVQGFSALPRHRLSLSVGFFAFAVLANAMKDGLPPRYGRFMPLPTAMAVPFLVGASFAVDMVVGTLVVFAWHWVDGSEATLLVPAVASGLICAMETAPARGGLPAPEIEKCAADAEDVESEPAAAAAVDWRAEERVPPWREQVTLRGLVAALLIGFVYTVIVLKLALTTGIIPTLNVSAALLAFLALRGWTRALGRLRLGAGRPFTRQENTVVQTCAVACYTMAFGGGFGSSLLALDKKTYELAGVDTPGNAPGSYKEPGIGWMTGFLLAISFVGLLNLLPLRKALVIDYKLTYPSGTATAVLINGFHTPRGEENAKKQVSGFLRCFVISFMWSFFQWFYTGGEGCGFLQFPTFGLKAWKQTFFFDFSLTYVGAGMICSHLVNLSTLFGAVLSWGILWPLISKQKGNWYPADVPESSMTGLFGYKSFLCIALIMGDGLYQFIKVMVITVKSLHEQSNKKHIKKVKNVDAAATDGGMKKHDEVFNRDSIPNWLAYTGYVLLAGIATIVVPTMFRQVRWYHVVVAYVVAPVLGFSNANGTGLTDMNMSYNYGKVALFAFAAWGGKDDGVVAGLVGCSIVKQLAQVSGELMHDFKTGHLTLTSPRSMLVGQAAGTAMGCVVSPLAFALFFRAFDVGNPDGHWKAPYALIFRGMAVLGARGVSALPKHCLALSAGAFALAVAADAARDLAPRGVRRYVPLPTAVAVPFLVGANFAVDMCAGSLAVLAWRKAGGEAALVPAVASGLICGDGLWTFPASLLSLAKVSPPMCMKFTPGTGS</sequence>
<feature type="transmembrane region" description="Helical" evidence="8">
    <location>
        <begin position="1267"/>
        <end position="1291"/>
    </location>
</feature>
<dbReference type="GO" id="GO:0048316">
    <property type="term" value="P:seed development"/>
    <property type="evidence" value="ECO:0007669"/>
    <property type="project" value="TreeGrafter"/>
</dbReference>
<feature type="transmembrane region" description="Helical" evidence="8">
    <location>
        <begin position="1949"/>
        <end position="1968"/>
    </location>
</feature>
<feature type="transmembrane region" description="Helical" evidence="8">
    <location>
        <begin position="1430"/>
        <end position="1454"/>
    </location>
</feature>
<evidence type="ECO:0000256" key="1">
    <source>
        <dbReference type="ARBA" id="ARBA00004141"/>
    </source>
</evidence>
<dbReference type="GO" id="GO:0051980">
    <property type="term" value="F:iron-nicotianamine transmembrane transporter activity"/>
    <property type="evidence" value="ECO:0007669"/>
    <property type="project" value="TreeGrafter"/>
</dbReference>
<keyword evidence="3" id="KW-0813">Transport</keyword>
<feature type="transmembrane region" description="Helical" evidence="8">
    <location>
        <begin position="984"/>
        <end position="1004"/>
    </location>
</feature>
<feature type="transmembrane region" description="Helical" evidence="8">
    <location>
        <begin position="1132"/>
        <end position="1150"/>
    </location>
</feature>
<dbReference type="GO" id="GO:0005886">
    <property type="term" value="C:plasma membrane"/>
    <property type="evidence" value="ECO:0007669"/>
    <property type="project" value="TreeGrafter"/>
</dbReference>
<feature type="transmembrane region" description="Helical" evidence="8">
    <location>
        <begin position="741"/>
        <end position="763"/>
    </location>
</feature>
<evidence type="ECO:0000256" key="2">
    <source>
        <dbReference type="ARBA" id="ARBA00010276"/>
    </source>
</evidence>
<feature type="transmembrane region" description="Helical" evidence="8">
    <location>
        <begin position="416"/>
        <end position="436"/>
    </location>
</feature>
<feature type="transmembrane region" description="Helical" evidence="8">
    <location>
        <begin position="1599"/>
        <end position="1619"/>
    </location>
</feature>
<dbReference type="GO" id="GO:0010039">
    <property type="term" value="P:response to iron ion"/>
    <property type="evidence" value="ECO:0007669"/>
    <property type="project" value="TreeGrafter"/>
</dbReference>
<feature type="transmembrane region" description="Helical" evidence="8">
    <location>
        <begin position="503"/>
        <end position="529"/>
    </location>
</feature>
<feature type="transmembrane region" description="Helical" evidence="8">
    <location>
        <begin position="1479"/>
        <end position="1500"/>
    </location>
</feature>
<proteinExistence type="inferred from homology"/>
<evidence type="ECO:0000256" key="8">
    <source>
        <dbReference type="SAM" id="Phobius"/>
    </source>
</evidence>
<feature type="transmembrane region" description="Helical" evidence="8">
    <location>
        <begin position="1108"/>
        <end position="1125"/>
    </location>
</feature>
<feature type="transmembrane region" description="Helical" evidence="8">
    <location>
        <begin position="1231"/>
        <end position="1247"/>
    </location>
</feature>
<feature type="transmembrane region" description="Helical" evidence="8">
    <location>
        <begin position="224"/>
        <end position="249"/>
    </location>
</feature>
<feature type="compositionally biased region" description="Low complexity" evidence="7">
    <location>
        <begin position="685"/>
        <end position="702"/>
    </location>
</feature>
<feature type="region of interest" description="Disordered" evidence="7">
    <location>
        <begin position="671"/>
        <end position="703"/>
    </location>
</feature>
<feature type="transmembrane region" description="Helical" evidence="8">
    <location>
        <begin position="71"/>
        <end position="90"/>
    </location>
</feature>
<reference evidence="9 10" key="1">
    <citation type="submission" date="2024-02" db="EMBL/GenBank/DDBJ databases">
        <title>High-quality chromosome-scale genome assembly of Pensacola bahiagrass (Paspalum notatum Flugge var. saurae).</title>
        <authorList>
            <person name="Vega J.M."/>
            <person name="Podio M."/>
            <person name="Orjuela J."/>
            <person name="Siena L.A."/>
            <person name="Pessino S.C."/>
            <person name="Combes M.C."/>
            <person name="Mariac C."/>
            <person name="Albertini E."/>
            <person name="Pupilli F."/>
            <person name="Ortiz J.P.A."/>
            <person name="Leblanc O."/>
        </authorList>
    </citation>
    <scope>NUCLEOTIDE SEQUENCE [LARGE SCALE GENOMIC DNA]</scope>
    <source>
        <strain evidence="9">R1</strain>
        <tissue evidence="9">Leaf</tissue>
    </source>
</reference>
<evidence type="ECO:0000256" key="7">
    <source>
        <dbReference type="SAM" id="MobiDB-lite"/>
    </source>
</evidence>
<dbReference type="GO" id="GO:0035673">
    <property type="term" value="F:oligopeptide transmembrane transporter activity"/>
    <property type="evidence" value="ECO:0007669"/>
    <property type="project" value="InterPro"/>
</dbReference>
<feature type="transmembrane region" description="Helical" evidence="8">
    <location>
        <begin position="1170"/>
        <end position="1195"/>
    </location>
</feature>
<feature type="transmembrane region" description="Helical" evidence="8">
    <location>
        <begin position="1823"/>
        <end position="1847"/>
    </location>
</feature>
<feature type="transmembrane region" description="Helical" evidence="8">
    <location>
        <begin position="775"/>
        <end position="796"/>
    </location>
</feature>
<feature type="transmembrane region" description="Helical" evidence="8">
    <location>
        <begin position="1639"/>
        <end position="1660"/>
    </location>
</feature>
<feature type="transmembrane region" description="Helical" evidence="8">
    <location>
        <begin position="159"/>
        <end position="180"/>
    </location>
</feature>
<feature type="transmembrane region" description="Helical" evidence="8">
    <location>
        <begin position="111"/>
        <end position="133"/>
    </location>
</feature>
<protein>
    <submittedName>
        <fullName evidence="9">Uncharacterized protein</fullName>
    </submittedName>
</protein>
<feature type="transmembrane region" description="Helical" evidence="8">
    <location>
        <begin position="456"/>
        <end position="482"/>
    </location>
</feature>
<feature type="transmembrane region" description="Helical" evidence="8">
    <location>
        <begin position="885"/>
        <end position="902"/>
    </location>
</feature>
<dbReference type="NCBIfam" id="TIGR00728">
    <property type="entry name" value="OPT_sfam"/>
    <property type="match status" value="3"/>
</dbReference>
<feature type="region of interest" description="Disordered" evidence="7">
    <location>
        <begin position="1"/>
        <end position="25"/>
    </location>
</feature>
<name>A0AAQ3TNF0_PASNO</name>
<feature type="transmembrane region" description="Helical" evidence="8">
    <location>
        <begin position="823"/>
        <end position="844"/>
    </location>
</feature>
<feature type="transmembrane region" description="Helical" evidence="8">
    <location>
        <begin position="1389"/>
        <end position="1409"/>
    </location>
</feature>
<feature type="transmembrane region" description="Helical" evidence="8">
    <location>
        <begin position="1735"/>
        <end position="1753"/>
    </location>
</feature>
<feature type="transmembrane region" description="Helical" evidence="8">
    <location>
        <begin position="1709"/>
        <end position="1729"/>
    </location>
</feature>
<accession>A0AAQ3TNF0</accession>
<comment type="subcellular location">
    <subcellularLocation>
        <location evidence="1">Membrane</location>
        <topology evidence="1">Multi-pass membrane protein</topology>
    </subcellularLocation>
</comment>
<feature type="transmembrane region" description="Helical" evidence="8">
    <location>
        <begin position="390"/>
        <end position="409"/>
    </location>
</feature>
<dbReference type="PANTHER" id="PTHR31645:SF17">
    <property type="entry name" value="IRON-PHYTOSIDEROPHORE TRANSPORTER YSL15"/>
    <property type="match status" value="1"/>
</dbReference>
<keyword evidence="6 8" id="KW-0472">Membrane</keyword>
<feature type="transmembrane region" description="Helical" evidence="8">
    <location>
        <begin position="1538"/>
        <end position="1556"/>
    </location>
</feature>
<feature type="transmembrane region" description="Helical" evidence="8">
    <location>
        <begin position="707"/>
        <end position="729"/>
    </location>
</feature>
<feature type="transmembrane region" description="Helical" evidence="8">
    <location>
        <begin position="43"/>
        <end position="65"/>
    </location>
</feature>
<feature type="transmembrane region" description="Helical" evidence="8">
    <location>
        <begin position="565"/>
        <end position="585"/>
    </location>
</feature>
<feature type="transmembrane region" description="Helical" evidence="8">
    <location>
        <begin position="1361"/>
        <end position="1383"/>
    </location>
</feature>
<evidence type="ECO:0000313" key="9">
    <source>
        <dbReference type="EMBL" id="WVZ74402.1"/>
    </source>
</evidence>
<feature type="transmembrane region" description="Helical" evidence="8">
    <location>
        <begin position="1920"/>
        <end position="1942"/>
    </location>
</feature>
<feature type="transmembrane region" description="Helical" evidence="8">
    <location>
        <begin position="597"/>
        <end position="623"/>
    </location>
</feature>
<dbReference type="InterPro" id="IPR045035">
    <property type="entry name" value="YSL-like"/>
</dbReference>
<feature type="transmembrane region" description="Helical" evidence="8">
    <location>
        <begin position="320"/>
        <end position="340"/>
    </location>
</feature>
<feature type="transmembrane region" description="Helical" evidence="8">
    <location>
        <begin position="943"/>
        <end position="963"/>
    </location>
</feature>
<dbReference type="PANTHER" id="PTHR31645">
    <property type="entry name" value="OLIGOPEPTIDE TRANSPORTER YGL114W-RELATED"/>
    <property type="match status" value="1"/>
</dbReference>
<evidence type="ECO:0000313" key="10">
    <source>
        <dbReference type="Proteomes" id="UP001341281"/>
    </source>
</evidence>
<dbReference type="InterPro" id="IPR004813">
    <property type="entry name" value="OPT"/>
</dbReference>
<dbReference type="Proteomes" id="UP001341281">
    <property type="component" value="Chromosome 05"/>
</dbReference>
<dbReference type="Pfam" id="PF03169">
    <property type="entry name" value="OPT"/>
    <property type="match status" value="3"/>
</dbReference>
<evidence type="ECO:0000256" key="3">
    <source>
        <dbReference type="ARBA" id="ARBA00022448"/>
    </source>
</evidence>
<dbReference type="EMBL" id="CP144749">
    <property type="protein sequence ID" value="WVZ74402.1"/>
    <property type="molecule type" value="Genomic_DNA"/>
</dbReference>
<evidence type="ECO:0000256" key="5">
    <source>
        <dbReference type="ARBA" id="ARBA00022989"/>
    </source>
</evidence>
<feature type="compositionally biased region" description="Basic and acidic residues" evidence="7">
    <location>
        <begin position="671"/>
        <end position="681"/>
    </location>
</feature>
<feature type="transmembrane region" description="Helical" evidence="8">
    <location>
        <begin position="1082"/>
        <end position="1102"/>
    </location>
</feature>
<evidence type="ECO:0000256" key="6">
    <source>
        <dbReference type="ARBA" id="ARBA00023136"/>
    </source>
</evidence>
<keyword evidence="4 8" id="KW-0812">Transmembrane</keyword>
<gene>
    <name evidence="9" type="ORF">U9M48_022585</name>
</gene>
<organism evidence="9 10">
    <name type="scientific">Paspalum notatum var. saurae</name>
    <dbReference type="NCBI Taxonomy" id="547442"/>
    <lineage>
        <taxon>Eukaryota</taxon>
        <taxon>Viridiplantae</taxon>
        <taxon>Streptophyta</taxon>
        <taxon>Embryophyta</taxon>
        <taxon>Tracheophyta</taxon>
        <taxon>Spermatophyta</taxon>
        <taxon>Magnoliopsida</taxon>
        <taxon>Liliopsida</taxon>
        <taxon>Poales</taxon>
        <taxon>Poaceae</taxon>
        <taxon>PACMAD clade</taxon>
        <taxon>Panicoideae</taxon>
        <taxon>Andropogonodae</taxon>
        <taxon>Paspaleae</taxon>
        <taxon>Paspalinae</taxon>
        <taxon>Paspalum</taxon>
    </lineage>
</organism>
<feature type="compositionally biased region" description="Basic and acidic residues" evidence="7">
    <location>
        <begin position="1"/>
        <end position="18"/>
    </location>
</feature>
<evidence type="ECO:0000256" key="4">
    <source>
        <dbReference type="ARBA" id="ARBA00022692"/>
    </source>
</evidence>
<keyword evidence="5 8" id="KW-1133">Transmembrane helix</keyword>
<feature type="transmembrane region" description="Helical" evidence="8">
    <location>
        <begin position="269"/>
        <end position="299"/>
    </location>
</feature>
<keyword evidence="10" id="KW-1185">Reference proteome</keyword>
<feature type="transmembrane region" description="Helical" evidence="8">
    <location>
        <begin position="1056"/>
        <end position="1075"/>
    </location>
</feature>
<comment type="similarity">
    <text evidence="2">Belongs to the YSL (TC 2.A.67.2) family.</text>
</comment>